<dbReference type="AlphaFoldDB" id="A0A132MKZ8"/>
<keyword evidence="6" id="KW-1185">Reference proteome</keyword>
<evidence type="ECO:0000256" key="1">
    <source>
        <dbReference type="ARBA" id="ARBA00004496"/>
    </source>
</evidence>
<organism evidence="5 6">
    <name type="scientific">Carbonactinospora thermoautotrophica</name>
    <dbReference type="NCBI Taxonomy" id="1469144"/>
    <lineage>
        <taxon>Bacteria</taxon>
        <taxon>Bacillati</taxon>
        <taxon>Actinomycetota</taxon>
        <taxon>Actinomycetes</taxon>
        <taxon>Kitasatosporales</taxon>
        <taxon>Carbonactinosporaceae</taxon>
        <taxon>Carbonactinospora</taxon>
    </lineage>
</organism>
<proteinExistence type="inferred from homology"/>
<comment type="caution">
    <text evidence="5">The sequence shown here is derived from an EMBL/GenBank/DDBJ whole genome shotgun (WGS) entry which is preliminary data.</text>
</comment>
<comment type="similarity">
    <text evidence="2">Belongs to the EspG family.</text>
</comment>
<reference evidence="6" key="1">
    <citation type="submission" date="2015-04" db="EMBL/GenBank/DDBJ databases">
        <title>Physiological reanalysis, assessment of diazotrophy, and genome sequences of multiple isolates of Streptomyces thermoautotrophicus.</title>
        <authorList>
            <person name="MacKellar D.C."/>
            <person name="Lieber L."/>
            <person name="Norman J."/>
            <person name="Bolger A."/>
            <person name="Tobin C."/>
            <person name="Murray J.W."/>
            <person name="Chang R."/>
            <person name="Ford T."/>
            <person name="Nguyen P.Q."/>
            <person name="Woodward J."/>
            <person name="Permingeat H."/>
            <person name="Joshi N.S."/>
            <person name="Silver P.A."/>
            <person name="Usadel B."/>
            <person name="Rutherford A.W."/>
            <person name="Friesen M."/>
            <person name="Prell J."/>
        </authorList>
    </citation>
    <scope>NUCLEOTIDE SEQUENCE [LARGE SCALE GENOMIC DNA]</scope>
    <source>
        <strain evidence="6">H1</strain>
    </source>
</reference>
<gene>
    <name evidence="5" type="ORF">LI90_170</name>
</gene>
<keyword evidence="4" id="KW-0143">Chaperone</keyword>
<dbReference type="Pfam" id="PF14011">
    <property type="entry name" value="ESX-1_EspG"/>
    <property type="match status" value="1"/>
</dbReference>
<accession>A0A132MKZ8</accession>
<keyword evidence="3" id="KW-0963">Cytoplasm</keyword>
<sequence>MMLETTLVRDEGPEPGAVRLSVEELDLLCHLRGGVDLPGDLRLAPAVEDERELERTRSIAARALLARGLVSDDPEAARRIDRGVDHALGVLHRHEVTLRVLLEAGGELGGYAAAVAGASGALVRPLEGGLVDLAWFRAEELVAQAVRALPGVPAGAGGAVEFPYQVMARQAERFTAGRDDEIRAELAAAGLAGEAAARVVELLRDRTGSGQVTARRRVAGGDREVTTPVPVSWIDTRHGRYLVELRRADGGEVLATLRPATAELLVGRVSELLAGVM</sequence>
<dbReference type="Proteomes" id="UP000070188">
    <property type="component" value="Unassembled WGS sequence"/>
</dbReference>
<comment type="subcellular location">
    <subcellularLocation>
        <location evidence="1">Cytoplasm</location>
    </subcellularLocation>
</comment>
<evidence type="ECO:0000256" key="3">
    <source>
        <dbReference type="ARBA" id="ARBA00022490"/>
    </source>
</evidence>
<evidence type="ECO:0000313" key="6">
    <source>
        <dbReference type="Proteomes" id="UP000070188"/>
    </source>
</evidence>
<dbReference type="PATRIC" id="fig|1469144.10.peg.245"/>
<evidence type="ECO:0000256" key="4">
    <source>
        <dbReference type="ARBA" id="ARBA00023186"/>
    </source>
</evidence>
<dbReference type="STRING" id="1469144.LI90_170"/>
<evidence type="ECO:0000256" key="2">
    <source>
        <dbReference type="ARBA" id="ARBA00006411"/>
    </source>
</evidence>
<dbReference type="InterPro" id="IPR025734">
    <property type="entry name" value="EspG"/>
</dbReference>
<name>A0A132MKZ8_9ACTN</name>
<evidence type="ECO:0000313" key="5">
    <source>
        <dbReference type="EMBL" id="KWW98547.1"/>
    </source>
</evidence>
<protein>
    <submittedName>
        <fullName evidence="5">Uncharacterized protein</fullName>
    </submittedName>
</protein>
<dbReference type="EMBL" id="LAXD01000001">
    <property type="protein sequence ID" value="KWW98547.1"/>
    <property type="molecule type" value="Genomic_DNA"/>
</dbReference>